<accession>A0AA88YBF3</accession>
<dbReference type="Gene3D" id="1.20.140.150">
    <property type="match status" value="1"/>
</dbReference>
<dbReference type="Proteomes" id="UP001186944">
    <property type="component" value="Unassembled WGS sequence"/>
</dbReference>
<feature type="transmembrane region" description="Helical" evidence="1">
    <location>
        <begin position="69"/>
        <end position="89"/>
    </location>
</feature>
<reference evidence="2" key="1">
    <citation type="submission" date="2019-08" db="EMBL/GenBank/DDBJ databases">
        <title>The improved chromosome-level genome for the pearl oyster Pinctada fucata martensii using PacBio sequencing and Hi-C.</title>
        <authorList>
            <person name="Zheng Z."/>
        </authorList>
    </citation>
    <scope>NUCLEOTIDE SEQUENCE</scope>
    <source>
        <strain evidence="2">ZZ-2019</strain>
        <tissue evidence="2">Adductor muscle</tissue>
    </source>
</reference>
<keyword evidence="1" id="KW-0812">Transmembrane</keyword>
<feature type="transmembrane region" description="Helical" evidence="1">
    <location>
        <begin position="37"/>
        <end position="57"/>
    </location>
</feature>
<proteinExistence type="predicted"/>
<evidence type="ECO:0000313" key="2">
    <source>
        <dbReference type="EMBL" id="KAK3101890.1"/>
    </source>
</evidence>
<name>A0AA88YBF3_PINIB</name>
<dbReference type="AlphaFoldDB" id="A0AA88YBF3"/>
<sequence>MIRTETCQRLSATEIQCTPKTAIDIEGGSEWLFITRIFEVFGCMLVLLALLLHVIYLPVRADNARTPAIYILGAAGLFILAGSFVFIAMNGNLAVPTRQSEQSLGFPVGLCILAGIVAIAASVLTAVATAKKATQIDDFEYQDEEQMIKVPMRQK</sequence>
<evidence type="ECO:0000313" key="3">
    <source>
        <dbReference type="Proteomes" id="UP001186944"/>
    </source>
</evidence>
<feature type="transmembrane region" description="Helical" evidence="1">
    <location>
        <begin position="104"/>
        <end position="127"/>
    </location>
</feature>
<protein>
    <submittedName>
        <fullName evidence="2">Uncharacterized protein</fullName>
    </submittedName>
</protein>
<gene>
    <name evidence="2" type="ORF">FSP39_007083</name>
</gene>
<organism evidence="2 3">
    <name type="scientific">Pinctada imbricata</name>
    <name type="common">Atlantic pearl-oyster</name>
    <name type="synonym">Pinctada martensii</name>
    <dbReference type="NCBI Taxonomy" id="66713"/>
    <lineage>
        <taxon>Eukaryota</taxon>
        <taxon>Metazoa</taxon>
        <taxon>Spiralia</taxon>
        <taxon>Lophotrochozoa</taxon>
        <taxon>Mollusca</taxon>
        <taxon>Bivalvia</taxon>
        <taxon>Autobranchia</taxon>
        <taxon>Pteriomorphia</taxon>
        <taxon>Pterioida</taxon>
        <taxon>Pterioidea</taxon>
        <taxon>Pteriidae</taxon>
        <taxon>Pinctada</taxon>
    </lineage>
</organism>
<keyword evidence="3" id="KW-1185">Reference proteome</keyword>
<dbReference type="EMBL" id="VSWD01000005">
    <property type="protein sequence ID" value="KAK3101890.1"/>
    <property type="molecule type" value="Genomic_DNA"/>
</dbReference>
<comment type="caution">
    <text evidence="2">The sequence shown here is derived from an EMBL/GenBank/DDBJ whole genome shotgun (WGS) entry which is preliminary data.</text>
</comment>
<keyword evidence="1" id="KW-0472">Membrane</keyword>
<keyword evidence="1" id="KW-1133">Transmembrane helix</keyword>
<evidence type="ECO:0000256" key="1">
    <source>
        <dbReference type="SAM" id="Phobius"/>
    </source>
</evidence>